<comment type="caution">
    <text evidence="2">The sequence shown here is derived from an EMBL/GenBank/DDBJ whole genome shotgun (WGS) entry which is preliminary data.</text>
</comment>
<evidence type="ECO:0000313" key="2">
    <source>
        <dbReference type="EMBL" id="KAG5640344.1"/>
    </source>
</evidence>
<keyword evidence="3" id="KW-1185">Reference proteome</keyword>
<reference evidence="2" key="1">
    <citation type="submission" date="2020-07" db="EMBL/GenBank/DDBJ databases">
        <authorList>
            <person name="Nieuwenhuis M."/>
            <person name="Van De Peppel L.J.J."/>
        </authorList>
    </citation>
    <scope>NUCLEOTIDE SEQUENCE</scope>
    <source>
        <strain evidence="2">AP01</strain>
        <tissue evidence="2">Mycelium</tissue>
    </source>
</reference>
<feature type="region of interest" description="Disordered" evidence="1">
    <location>
        <begin position="1"/>
        <end position="108"/>
    </location>
</feature>
<dbReference type="PANTHER" id="PTHR13464:SF0">
    <property type="entry name" value="SAP30-BINDING PROTEIN"/>
    <property type="match status" value="1"/>
</dbReference>
<dbReference type="OrthoDB" id="1714508at2759"/>
<dbReference type="GO" id="GO:0005634">
    <property type="term" value="C:nucleus"/>
    <property type="evidence" value="ECO:0007669"/>
    <property type="project" value="TreeGrafter"/>
</dbReference>
<name>A0A9P7FXZ4_9AGAR</name>
<gene>
    <name evidence="2" type="ORF">DXG03_009142</name>
</gene>
<protein>
    <recommendedName>
        <fullName evidence="4">HCNGP-domain-containing protein</fullName>
    </recommendedName>
</protein>
<dbReference type="Proteomes" id="UP000775547">
    <property type="component" value="Unassembled WGS sequence"/>
</dbReference>
<sequence>MHGLVEYDGDSQSGSDNEASTSKAPASIPHDKPLKSGLNVPSEPRRLQKAQVIIRKPPAAALKHTTRAHISDEITQDLKPTPTIDQPRMSASPMDLDTSPPDTERPADELSRIRVLLRPPPIPGLEDWGIPPASTEPPDPAIVTKLAQFHTLKCDSSNPRHFNDSLMSNRSFRNPHLYTKLVEFVDVDERSTNFPPDIWDPNDVQPEWFADQIGTHGFSCLA</sequence>
<evidence type="ECO:0000256" key="1">
    <source>
        <dbReference type="SAM" id="MobiDB-lite"/>
    </source>
</evidence>
<dbReference type="GO" id="GO:0006355">
    <property type="term" value="P:regulation of DNA-templated transcription"/>
    <property type="evidence" value="ECO:0007669"/>
    <property type="project" value="InterPro"/>
</dbReference>
<feature type="compositionally biased region" description="Polar residues" evidence="1">
    <location>
        <begin position="10"/>
        <end position="24"/>
    </location>
</feature>
<organism evidence="2 3">
    <name type="scientific">Asterophora parasitica</name>
    <dbReference type="NCBI Taxonomy" id="117018"/>
    <lineage>
        <taxon>Eukaryota</taxon>
        <taxon>Fungi</taxon>
        <taxon>Dikarya</taxon>
        <taxon>Basidiomycota</taxon>
        <taxon>Agaricomycotina</taxon>
        <taxon>Agaricomycetes</taxon>
        <taxon>Agaricomycetidae</taxon>
        <taxon>Agaricales</taxon>
        <taxon>Tricholomatineae</taxon>
        <taxon>Lyophyllaceae</taxon>
        <taxon>Asterophora</taxon>
    </lineage>
</organism>
<accession>A0A9P7FXZ4</accession>
<proteinExistence type="predicted"/>
<evidence type="ECO:0008006" key="4">
    <source>
        <dbReference type="Google" id="ProtNLM"/>
    </source>
</evidence>
<dbReference type="Pfam" id="PF07818">
    <property type="entry name" value="HCNGP"/>
    <property type="match status" value="1"/>
</dbReference>
<evidence type="ECO:0000313" key="3">
    <source>
        <dbReference type="Proteomes" id="UP000775547"/>
    </source>
</evidence>
<dbReference type="InterPro" id="IPR012479">
    <property type="entry name" value="SAP30BP"/>
</dbReference>
<dbReference type="PANTHER" id="PTHR13464">
    <property type="entry name" value="TRANSCRIPTIONAL REGULATOR PROTEIN HCNGP"/>
    <property type="match status" value="1"/>
</dbReference>
<dbReference type="AlphaFoldDB" id="A0A9P7FXZ4"/>
<dbReference type="EMBL" id="JABCKV010000834">
    <property type="protein sequence ID" value="KAG5640344.1"/>
    <property type="molecule type" value="Genomic_DNA"/>
</dbReference>
<reference evidence="2" key="2">
    <citation type="submission" date="2021-10" db="EMBL/GenBank/DDBJ databases">
        <title>Phylogenomics reveals ancestral predisposition of the termite-cultivated fungus Termitomyces towards a domesticated lifestyle.</title>
        <authorList>
            <person name="Auxier B."/>
            <person name="Grum-Grzhimaylo A."/>
            <person name="Cardenas M.E."/>
            <person name="Lodge J.D."/>
            <person name="Laessoe T."/>
            <person name="Pedersen O."/>
            <person name="Smith M.E."/>
            <person name="Kuyper T.W."/>
            <person name="Franco-Molano E.A."/>
            <person name="Baroni T.J."/>
            <person name="Aanen D.K."/>
        </authorList>
    </citation>
    <scope>NUCLEOTIDE SEQUENCE</scope>
    <source>
        <strain evidence="2">AP01</strain>
        <tissue evidence="2">Mycelium</tissue>
    </source>
</reference>